<keyword evidence="3 8" id="KW-0479">Metal-binding</keyword>
<dbReference type="InterPro" id="IPR033128">
    <property type="entry name" value="Adenylosuccin_syn_Lys_AS"/>
</dbReference>
<comment type="similarity">
    <text evidence="8 10">Belongs to the adenylosuccinate synthetase family.</text>
</comment>
<dbReference type="Pfam" id="PF00709">
    <property type="entry name" value="Adenylsucc_synt"/>
    <property type="match status" value="1"/>
</dbReference>
<accession>A0A4V2VDD5</accession>
<feature type="binding site" evidence="8">
    <location>
        <begin position="333"/>
        <end position="335"/>
    </location>
    <ligand>
        <name>GTP</name>
        <dbReference type="ChEBI" id="CHEBI:37565"/>
    </ligand>
</feature>
<comment type="pathway">
    <text evidence="8 10">Purine metabolism; AMP biosynthesis via de novo pathway; AMP from IMP: step 1/2.</text>
</comment>
<dbReference type="GO" id="GO:0005737">
    <property type="term" value="C:cytoplasm"/>
    <property type="evidence" value="ECO:0007669"/>
    <property type="project" value="UniProtKB-SubCell"/>
</dbReference>
<feature type="active site" description="Proton acceptor" evidence="8">
    <location>
        <position position="13"/>
    </location>
</feature>
<protein>
    <recommendedName>
        <fullName evidence="8 10">Adenylosuccinate synthetase</fullName>
        <shortName evidence="8">AMPSase</shortName>
        <shortName evidence="8">AdSS</shortName>
        <ecNumber evidence="8 10">6.3.4.4</ecNumber>
    </recommendedName>
    <alternativeName>
        <fullName evidence="8">IMP--aspartate ligase</fullName>
    </alternativeName>
</protein>
<evidence type="ECO:0000313" key="12">
    <source>
        <dbReference type="EMBL" id="TCU32365.1"/>
    </source>
</evidence>
<dbReference type="NCBIfam" id="NF002223">
    <property type="entry name" value="PRK01117.1"/>
    <property type="match status" value="1"/>
</dbReference>
<comment type="subcellular location">
    <subcellularLocation>
        <location evidence="8">Cytoplasm</location>
    </subcellularLocation>
</comment>
<keyword evidence="6 8" id="KW-0460">Magnesium</keyword>
<evidence type="ECO:0000256" key="8">
    <source>
        <dbReference type="HAMAP-Rule" id="MF_00011"/>
    </source>
</evidence>
<dbReference type="Gene3D" id="3.90.170.10">
    <property type="entry name" value="Adenylosuccinate Synthetase, subunit A, domain 3"/>
    <property type="match status" value="1"/>
</dbReference>
<dbReference type="Proteomes" id="UP000295547">
    <property type="component" value="Unassembled WGS sequence"/>
</dbReference>
<dbReference type="EMBL" id="SMBK01000020">
    <property type="protein sequence ID" value="TCU32365.1"/>
    <property type="molecule type" value="Genomic_DNA"/>
</dbReference>
<evidence type="ECO:0000313" key="14">
    <source>
        <dbReference type="Proteomes" id="UP000295547"/>
    </source>
</evidence>
<evidence type="ECO:0000256" key="7">
    <source>
        <dbReference type="ARBA" id="ARBA00023134"/>
    </source>
</evidence>
<dbReference type="InterPro" id="IPR042109">
    <property type="entry name" value="Adenylosuccinate_synth_dom1"/>
</dbReference>
<feature type="binding site" evidence="8">
    <location>
        <position position="13"/>
    </location>
    <ligand>
        <name>Mg(2+)</name>
        <dbReference type="ChEBI" id="CHEBI:18420"/>
    </ligand>
</feature>
<dbReference type="EMBL" id="SMBJ01000010">
    <property type="protein sequence ID" value="TCU21664.1"/>
    <property type="molecule type" value="Genomic_DNA"/>
</dbReference>
<feature type="binding site" description="in other chain" evidence="8">
    <location>
        <position position="305"/>
    </location>
    <ligand>
        <name>IMP</name>
        <dbReference type="ChEBI" id="CHEBI:58053"/>
        <note>ligand shared between dimeric partners</note>
    </ligand>
</feature>
<comment type="caution">
    <text evidence="12">The sequence shown here is derived from an EMBL/GenBank/DDBJ whole genome shotgun (WGS) entry which is preliminary data.</text>
</comment>
<dbReference type="GO" id="GO:0005525">
    <property type="term" value="F:GTP binding"/>
    <property type="evidence" value="ECO:0007669"/>
    <property type="project" value="UniProtKB-UniRule"/>
</dbReference>
<feature type="binding site" description="in other chain" evidence="8">
    <location>
        <begin position="13"/>
        <end position="16"/>
    </location>
    <ligand>
        <name>IMP</name>
        <dbReference type="ChEBI" id="CHEBI:58053"/>
        <note>ligand shared between dimeric partners</note>
    </ligand>
</feature>
<dbReference type="CDD" id="cd03108">
    <property type="entry name" value="AdSS"/>
    <property type="match status" value="1"/>
</dbReference>
<dbReference type="EC" id="6.3.4.4" evidence="8 10"/>
<dbReference type="Proteomes" id="UP000295507">
    <property type="component" value="Unassembled WGS sequence"/>
</dbReference>
<comment type="function">
    <text evidence="8">Plays an important role in the de novo pathway of purine nucleotide biosynthesis. Catalyzes the first committed step in the biosynthesis of AMP from IMP.</text>
</comment>
<dbReference type="FunFam" id="3.90.170.10:FF:000001">
    <property type="entry name" value="Adenylosuccinate synthetase"/>
    <property type="match status" value="1"/>
</dbReference>
<dbReference type="InterPro" id="IPR001114">
    <property type="entry name" value="Adenylosuccinate_synthetase"/>
</dbReference>
<dbReference type="PANTHER" id="PTHR11846:SF0">
    <property type="entry name" value="ADENYLOSUCCINATE SYNTHETASE"/>
    <property type="match status" value="1"/>
</dbReference>
<organism evidence="12 13">
    <name type="scientific">Rhizobium azibense</name>
    <dbReference type="NCBI Taxonomy" id="1136135"/>
    <lineage>
        <taxon>Bacteria</taxon>
        <taxon>Pseudomonadati</taxon>
        <taxon>Pseudomonadota</taxon>
        <taxon>Alphaproteobacteria</taxon>
        <taxon>Hyphomicrobiales</taxon>
        <taxon>Rhizobiaceae</taxon>
        <taxon>Rhizobium/Agrobacterium group</taxon>
        <taxon>Rhizobium</taxon>
    </lineage>
</organism>
<dbReference type="GO" id="GO:0000287">
    <property type="term" value="F:magnesium ion binding"/>
    <property type="evidence" value="ECO:0007669"/>
    <property type="project" value="UniProtKB-UniRule"/>
</dbReference>
<dbReference type="SUPFAM" id="SSF52540">
    <property type="entry name" value="P-loop containing nucleoside triphosphate hydrolases"/>
    <property type="match status" value="1"/>
</dbReference>
<dbReference type="GO" id="GO:0046040">
    <property type="term" value="P:IMP metabolic process"/>
    <property type="evidence" value="ECO:0007669"/>
    <property type="project" value="TreeGrafter"/>
</dbReference>
<evidence type="ECO:0000256" key="10">
    <source>
        <dbReference type="RuleBase" id="RU000520"/>
    </source>
</evidence>
<keyword evidence="14" id="KW-1185">Reference proteome</keyword>
<dbReference type="UniPathway" id="UPA00075">
    <property type="reaction ID" value="UER00335"/>
</dbReference>
<feature type="binding site" description="in other chain" evidence="8">
    <location>
        <position position="132"/>
    </location>
    <ligand>
        <name>IMP</name>
        <dbReference type="ChEBI" id="CHEBI:58053"/>
        <note>ligand shared between dimeric partners</note>
    </ligand>
</feature>
<dbReference type="InterPro" id="IPR027417">
    <property type="entry name" value="P-loop_NTPase"/>
</dbReference>
<feature type="binding site" evidence="8">
    <location>
        <position position="307"/>
    </location>
    <ligand>
        <name>GTP</name>
        <dbReference type="ChEBI" id="CHEBI:37565"/>
    </ligand>
</feature>
<evidence type="ECO:0000256" key="2">
    <source>
        <dbReference type="ARBA" id="ARBA00022598"/>
    </source>
</evidence>
<dbReference type="HAMAP" id="MF_00011">
    <property type="entry name" value="Adenylosucc_synth"/>
    <property type="match status" value="1"/>
</dbReference>
<keyword evidence="2 8" id="KW-0436">Ligase</keyword>
<keyword evidence="7 8" id="KW-0342">GTP-binding</keyword>
<comment type="catalytic activity">
    <reaction evidence="8 10">
        <text>IMP + L-aspartate + GTP = N(6)-(1,2-dicarboxyethyl)-AMP + GDP + phosphate + 2 H(+)</text>
        <dbReference type="Rhea" id="RHEA:15753"/>
        <dbReference type="ChEBI" id="CHEBI:15378"/>
        <dbReference type="ChEBI" id="CHEBI:29991"/>
        <dbReference type="ChEBI" id="CHEBI:37565"/>
        <dbReference type="ChEBI" id="CHEBI:43474"/>
        <dbReference type="ChEBI" id="CHEBI:57567"/>
        <dbReference type="ChEBI" id="CHEBI:58053"/>
        <dbReference type="ChEBI" id="CHEBI:58189"/>
        <dbReference type="EC" id="6.3.4.4"/>
    </reaction>
</comment>
<feature type="binding site" description="in other chain" evidence="8">
    <location>
        <position position="241"/>
    </location>
    <ligand>
        <name>IMP</name>
        <dbReference type="ChEBI" id="CHEBI:58053"/>
        <note>ligand shared between dimeric partners</note>
    </ligand>
</feature>
<evidence type="ECO:0000313" key="13">
    <source>
        <dbReference type="Proteomes" id="UP000295507"/>
    </source>
</evidence>
<feature type="binding site" evidence="8">
    <location>
        <begin position="415"/>
        <end position="417"/>
    </location>
    <ligand>
        <name>GTP</name>
        <dbReference type="ChEBI" id="CHEBI:37565"/>
    </ligand>
</feature>
<dbReference type="InterPro" id="IPR018220">
    <property type="entry name" value="Adenylosuccin_syn_GTP-bd"/>
</dbReference>
<evidence type="ECO:0000313" key="11">
    <source>
        <dbReference type="EMBL" id="TCU21664.1"/>
    </source>
</evidence>
<dbReference type="PROSITE" id="PS01266">
    <property type="entry name" value="ADENYLOSUCCIN_SYN_1"/>
    <property type="match status" value="1"/>
</dbReference>
<evidence type="ECO:0000256" key="9">
    <source>
        <dbReference type="PROSITE-ProRule" id="PRU10134"/>
    </source>
</evidence>
<dbReference type="InterPro" id="IPR042110">
    <property type="entry name" value="Adenylosuccinate_synth_dom2"/>
</dbReference>
<dbReference type="PROSITE" id="PS00513">
    <property type="entry name" value="ADENYLOSUCCIN_SYN_2"/>
    <property type="match status" value="1"/>
</dbReference>
<proteinExistence type="inferred from homology"/>
<dbReference type="PANTHER" id="PTHR11846">
    <property type="entry name" value="ADENYLOSUCCINATE SYNTHETASE"/>
    <property type="match status" value="1"/>
</dbReference>
<evidence type="ECO:0000256" key="4">
    <source>
        <dbReference type="ARBA" id="ARBA00022741"/>
    </source>
</evidence>
<keyword evidence="5 8" id="KW-0658">Purine biosynthesis</keyword>
<evidence type="ECO:0000256" key="1">
    <source>
        <dbReference type="ARBA" id="ARBA00011738"/>
    </source>
</evidence>
<dbReference type="Gene3D" id="3.40.440.10">
    <property type="entry name" value="Adenylosuccinate Synthetase, subunit A, domain 1"/>
    <property type="match status" value="1"/>
</dbReference>
<feature type="binding site" evidence="8">
    <location>
        <position position="40"/>
    </location>
    <ligand>
        <name>Mg(2+)</name>
        <dbReference type="ChEBI" id="CHEBI:18420"/>
    </ligand>
</feature>
<dbReference type="SMART" id="SM00788">
    <property type="entry name" value="Adenylsucc_synt"/>
    <property type="match status" value="1"/>
</dbReference>
<keyword evidence="4 8" id="KW-0547">Nucleotide-binding</keyword>
<reference evidence="13 14" key="1">
    <citation type="submission" date="2019-03" db="EMBL/GenBank/DDBJ databases">
        <title>Genomic Encyclopedia of Type Strains, Phase IV (KMG-V): Genome sequencing to study the core and pangenomes of soil and plant-associated prokaryotes.</title>
        <authorList>
            <person name="Whitman W."/>
        </authorList>
    </citation>
    <scope>NUCLEOTIDE SEQUENCE [LARGE SCALE GENOMIC DNA]</scope>
    <source>
        <strain evidence="11 14">Gr42</strain>
        <strain evidence="12 13">IE4868</strain>
    </source>
</reference>
<dbReference type="OrthoDB" id="9807553at2"/>
<dbReference type="InterPro" id="IPR042111">
    <property type="entry name" value="Adenylosuccinate_synth_dom3"/>
</dbReference>
<name>A0A4V2VDD5_9HYPH</name>
<feature type="binding site" evidence="8">
    <location>
        <begin position="301"/>
        <end position="307"/>
    </location>
    <ligand>
        <name>substrate</name>
    </ligand>
</feature>
<dbReference type="GO" id="GO:0004019">
    <property type="term" value="F:adenylosuccinate synthase activity"/>
    <property type="evidence" value="ECO:0007669"/>
    <property type="project" value="UniProtKB-UniRule"/>
</dbReference>
<comment type="subunit">
    <text evidence="1 8">Homodimer.</text>
</comment>
<feature type="binding site" description="in other chain" evidence="8">
    <location>
        <begin position="38"/>
        <end position="41"/>
    </location>
    <ligand>
        <name>IMP</name>
        <dbReference type="ChEBI" id="CHEBI:58053"/>
        <note>ligand shared between dimeric partners</note>
    </ligand>
</feature>
<keyword evidence="8" id="KW-0963">Cytoplasm</keyword>
<dbReference type="GO" id="GO:0044208">
    <property type="term" value="P:'de novo' AMP biosynthetic process"/>
    <property type="evidence" value="ECO:0007669"/>
    <property type="project" value="UniProtKB-UniRule"/>
</dbReference>
<evidence type="ECO:0000256" key="3">
    <source>
        <dbReference type="ARBA" id="ARBA00022723"/>
    </source>
</evidence>
<dbReference type="RefSeq" id="WP_132553656.1">
    <property type="nucleotide sequence ID" value="NZ_SMBJ01000010.1"/>
</dbReference>
<sequence length="432" mass="46572">MTNVVVVGSQWGDEGKGKIVDWLSERADIVVRYQGGHNAGHTLVIDGTSYKLSLLPSGVVRPGKMAVIGNGVVVDPHALIAEIEKLEKQGVRISPDNLRIADNATLILSLHRELDAYREDAASNSGTKIGTTRRGIGPAYEDKVGRRAIRVMDLADLEALPGKVDRILTHHNALRRGLGVDEVSHEAIMTELTSIADRVLPFRETVWLLLDKERRKGARILFEGAQGSLLDIDHGTYPFVTSSNTVAGQAAAGSGMGPGALGYILGITKAYTTRVGEGPFPTELNDSVGQFLGEKGHEFGTVTGRKRRCGWFDAALVRQSVATNGITGIALTKLDVLDGLDELKICVGYMLDGEQIDHLPASQAAQARVEPVYIALEGWKESTVGARSWADLPAQAIKYVRQVEELIGAPVALLSTSPERDDTILVTDPFED</sequence>
<feature type="binding site" evidence="8">
    <location>
        <begin position="40"/>
        <end position="42"/>
    </location>
    <ligand>
        <name>GTP</name>
        <dbReference type="ChEBI" id="CHEBI:37565"/>
    </ligand>
</feature>
<evidence type="ECO:0000256" key="5">
    <source>
        <dbReference type="ARBA" id="ARBA00022755"/>
    </source>
</evidence>
<feature type="binding site" evidence="8">
    <location>
        <position position="146"/>
    </location>
    <ligand>
        <name>IMP</name>
        <dbReference type="ChEBI" id="CHEBI:58053"/>
        <note>ligand shared between dimeric partners</note>
    </ligand>
</feature>
<dbReference type="NCBIfam" id="TIGR00184">
    <property type="entry name" value="purA"/>
    <property type="match status" value="1"/>
</dbReference>
<comment type="cofactor">
    <cofactor evidence="8">
        <name>Mg(2+)</name>
        <dbReference type="ChEBI" id="CHEBI:18420"/>
    </cofactor>
    <text evidence="8">Binds 1 Mg(2+) ion per subunit.</text>
</comment>
<dbReference type="AlphaFoldDB" id="A0A4V2VDD5"/>
<evidence type="ECO:0000256" key="6">
    <source>
        <dbReference type="ARBA" id="ARBA00022842"/>
    </source>
</evidence>
<feature type="active site" description="Proton donor" evidence="8">
    <location>
        <position position="41"/>
    </location>
</feature>
<dbReference type="FunFam" id="1.10.300.10:FF:000001">
    <property type="entry name" value="Adenylosuccinate synthetase"/>
    <property type="match status" value="1"/>
</dbReference>
<feature type="binding site" evidence="8">
    <location>
        <begin position="12"/>
        <end position="18"/>
    </location>
    <ligand>
        <name>GTP</name>
        <dbReference type="ChEBI" id="CHEBI:37565"/>
    </ligand>
</feature>
<feature type="active site" evidence="9">
    <location>
        <position position="143"/>
    </location>
</feature>
<gene>
    <name evidence="8" type="primary">purA</name>
    <name evidence="12" type="ORF">EV129_1208</name>
    <name evidence="11" type="ORF">EV130_1108</name>
</gene>
<feature type="binding site" description="in other chain" evidence="8">
    <location>
        <position position="226"/>
    </location>
    <ligand>
        <name>IMP</name>
        <dbReference type="ChEBI" id="CHEBI:58053"/>
        <note>ligand shared between dimeric partners</note>
    </ligand>
</feature>
<dbReference type="Gene3D" id="1.10.300.10">
    <property type="entry name" value="Adenylosuccinate Synthetase, subunit A, domain 2"/>
    <property type="match status" value="1"/>
</dbReference>